<keyword evidence="3" id="KW-0540">Nuclease</keyword>
<sequence>MIRLSLAAGVALLALAGPAYAADDAAPLKVMSFNVRWPSPDDGANVWAKRRDLFVDTIRKAHPDVIGTQELYKLQADYVLKKLPQYNWFGIDRRGGHADEHMGIFYRRDRLTLVDLGNFWLSDTPEVVGSKSWSKEPFPRMVTWGLFERKADGKRFYMYDTHLPYMDEDEPARVKGATLILSRIKALPPGVPFVMTGDFNTGPESEAHTLLTTDLKDARDTVTNPEGPAETFHNFTGTPDKRIDWILYRGFTALDQQTITTHRGNVYPSDHYPIVADLAFPGGS</sequence>
<gene>
    <name evidence="3" type="ORF">DFR49_2070</name>
</gene>
<dbReference type="InterPro" id="IPR050410">
    <property type="entry name" value="CCR4/nocturin_mRNA_transcr"/>
</dbReference>
<dbReference type="RefSeq" id="WP_119035644.1">
    <property type="nucleotide sequence ID" value="NZ_QXDC01000003.1"/>
</dbReference>
<dbReference type="AlphaFoldDB" id="A0A397PDX3"/>
<evidence type="ECO:0000313" key="3">
    <source>
        <dbReference type="EMBL" id="RIA43841.1"/>
    </source>
</evidence>
<dbReference type="SUPFAM" id="SSF56219">
    <property type="entry name" value="DNase I-like"/>
    <property type="match status" value="1"/>
</dbReference>
<dbReference type="PANTHER" id="PTHR12121">
    <property type="entry name" value="CARBON CATABOLITE REPRESSOR PROTEIN 4"/>
    <property type="match status" value="1"/>
</dbReference>
<evidence type="ECO:0000256" key="1">
    <source>
        <dbReference type="SAM" id="SignalP"/>
    </source>
</evidence>
<keyword evidence="3" id="KW-0378">Hydrolase</keyword>
<feature type="signal peptide" evidence="1">
    <location>
        <begin position="1"/>
        <end position="21"/>
    </location>
</feature>
<name>A0A397PDX3_9SPHN</name>
<keyword evidence="3" id="KW-0255">Endonuclease</keyword>
<dbReference type="Proteomes" id="UP000266568">
    <property type="component" value="Unassembled WGS sequence"/>
</dbReference>
<dbReference type="GO" id="GO:0004519">
    <property type="term" value="F:endonuclease activity"/>
    <property type="evidence" value="ECO:0007669"/>
    <property type="project" value="UniProtKB-KW"/>
</dbReference>
<comment type="caution">
    <text evidence="3">The sequence shown here is derived from an EMBL/GenBank/DDBJ whole genome shotgun (WGS) entry which is preliminary data.</text>
</comment>
<reference evidence="3 4" key="1">
    <citation type="submission" date="2018-08" db="EMBL/GenBank/DDBJ databases">
        <title>Genomic Encyclopedia of Type Strains, Phase IV (KMG-IV): sequencing the most valuable type-strain genomes for metagenomic binning, comparative biology and taxonomic classification.</title>
        <authorList>
            <person name="Goeker M."/>
        </authorList>
    </citation>
    <scope>NUCLEOTIDE SEQUENCE [LARGE SCALE GENOMIC DNA]</scope>
    <source>
        <strain evidence="3 4">DSM 25527</strain>
    </source>
</reference>
<evidence type="ECO:0000313" key="4">
    <source>
        <dbReference type="Proteomes" id="UP000266568"/>
    </source>
</evidence>
<protein>
    <submittedName>
        <fullName evidence="3">Endonuclease/exonuclease/phosphatase family metal-dependent hydrolase</fullName>
    </submittedName>
</protein>
<feature type="domain" description="Endonuclease/exonuclease/phosphatase" evidence="2">
    <location>
        <begin position="31"/>
        <end position="271"/>
    </location>
</feature>
<accession>A0A397PDX3</accession>
<dbReference type="InterPro" id="IPR005135">
    <property type="entry name" value="Endo/exonuclease/phosphatase"/>
</dbReference>
<keyword evidence="1" id="KW-0732">Signal</keyword>
<dbReference type="EMBL" id="QXDC01000003">
    <property type="protein sequence ID" value="RIA43841.1"/>
    <property type="molecule type" value="Genomic_DNA"/>
</dbReference>
<proteinExistence type="predicted"/>
<dbReference type="Pfam" id="PF03372">
    <property type="entry name" value="Exo_endo_phos"/>
    <property type="match status" value="1"/>
</dbReference>
<dbReference type="OrthoDB" id="9793162at2"/>
<keyword evidence="3" id="KW-0269">Exonuclease</keyword>
<organism evidence="3 4">
    <name type="scientific">Hephaestia caeni</name>
    <dbReference type="NCBI Taxonomy" id="645617"/>
    <lineage>
        <taxon>Bacteria</taxon>
        <taxon>Pseudomonadati</taxon>
        <taxon>Pseudomonadota</taxon>
        <taxon>Alphaproteobacteria</taxon>
        <taxon>Sphingomonadales</taxon>
        <taxon>Sphingomonadaceae</taxon>
        <taxon>Hephaestia</taxon>
    </lineage>
</organism>
<evidence type="ECO:0000259" key="2">
    <source>
        <dbReference type="Pfam" id="PF03372"/>
    </source>
</evidence>
<dbReference type="GO" id="GO:0000175">
    <property type="term" value="F:3'-5'-RNA exonuclease activity"/>
    <property type="evidence" value="ECO:0007669"/>
    <property type="project" value="TreeGrafter"/>
</dbReference>
<keyword evidence="4" id="KW-1185">Reference proteome</keyword>
<dbReference type="InterPro" id="IPR036691">
    <property type="entry name" value="Endo/exonu/phosph_ase_sf"/>
</dbReference>
<feature type="chain" id="PRO_5017371005" evidence="1">
    <location>
        <begin position="22"/>
        <end position="284"/>
    </location>
</feature>
<dbReference type="PANTHER" id="PTHR12121:SF36">
    <property type="entry name" value="ENDONUCLEASE_EXONUCLEASE_PHOSPHATASE DOMAIN-CONTAINING PROTEIN"/>
    <property type="match status" value="1"/>
</dbReference>
<dbReference type="Gene3D" id="3.60.10.10">
    <property type="entry name" value="Endonuclease/exonuclease/phosphatase"/>
    <property type="match status" value="1"/>
</dbReference>
<dbReference type="CDD" id="cd09083">
    <property type="entry name" value="EEP-1"/>
    <property type="match status" value="1"/>
</dbReference>